<name>A0A8H4JPK7_9HYPO</name>
<comment type="similarity">
    <text evidence="5">Belongs to the SAT4 family.</text>
</comment>
<sequence>MSHLAKYSCIPSYSIFKTLCLDYPTLIFAASHLPVMAEASEAWHAVKPTGLAAALLAVTIIFTPMIIVVVGLRIWVRVTHHCFGLEDWLMCIGATLNLVHNGVVIWGSFTGIGTPDSKLNTAMVVEGFKAVTFWQIFYISNSLFIKISICAQLLRVTDNKRIKMFLWGLIALTVLITLVAGIIGLVRCRPLSASWDPSTGTCMDQGILSVLTYVVSGINIVVDWSVAILPMIILWNVQMHRTLKIMANVVMGIGALASVATIVRLPYSPAYSQPSNQLHGIGNIILWTVVECSLGIIAGSMPMLRKLFKALRKDDSSYARGTDDINLVTIGQVRGKHHPIYDGDVRATVAAGEDRESDRDDESTRQIIRVTKEFEQVSVIEMSHS</sequence>
<dbReference type="InterPro" id="IPR052337">
    <property type="entry name" value="SAT4-like"/>
</dbReference>
<reference evidence="8 9" key="1">
    <citation type="submission" date="2020-01" db="EMBL/GenBank/DDBJ databases">
        <title>Identification and distribution of gene clusters putatively required for synthesis of sphingolipid metabolism inhibitors in phylogenetically diverse species of the filamentous fungus Fusarium.</title>
        <authorList>
            <person name="Kim H.-S."/>
            <person name="Busman M."/>
            <person name="Brown D.W."/>
            <person name="Divon H."/>
            <person name="Uhlig S."/>
            <person name="Proctor R.H."/>
        </authorList>
    </citation>
    <scope>NUCLEOTIDE SEQUENCE [LARGE SCALE GENOMIC DNA]</scope>
    <source>
        <strain evidence="8 9">NRRL 13308</strain>
    </source>
</reference>
<evidence type="ECO:0000256" key="3">
    <source>
        <dbReference type="ARBA" id="ARBA00022989"/>
    </source>
</evidence>
<dbReference type="Proteomes" id="UP000536711">
    <property type="component" value="Unassembled WGS sequence"/>
</dbReference>
<gene>
    <name evidence="8" type="ORF">FACUT_6781</name>
</gene>
<feature type="transmembrane region" description="Helical" evidence="6">
    <location>
        <begin position="88"/>
        <end position="112"/>
    </location>
</feature>
<feature type="transmembrane region" description="Helical" evidence="6">
    <location>
        <begin position="245"/>
        <end position="264"/>
    </location>
</feature>
<evidence type="ECO:0000256" key="5">
    <source>
        <dbReference type="ARBA" id="ARBA00038359"/>
    </source>
</evidence>
<dbReference type="PANTHER" id="PTHR33048">
    <property type="entry name" value="PTH11-LIKE INTEGRAL MEMBRANE PROTEIN (AFU_ORTHOLOGUE AFUA_5G11245)"/>
    <property type="match status" value="1"/>
</dbReference>
<feature type="transmembrane region" description="Helical" evidence="6">
    <location>
        <begin position="51"/>
        <end position="76"/>
    </location>
</feature>
<keyword evidence="3 6" id="KW-1133">Transmembrane helix</keyword>
<evidence type="ECO:0000256" key="6">
    <source>
        <dbReference type="SAM" id="Phobius"/>
    </source>
</evidence>
<protein>
    <submittedName>
        <fullName evidence="8">Integral membrane PTH11</fullName>
    </submittedName>
</protein>
<organism evidence="8 9">
    <name type="scientific">Fusarium acutatum</name>
    <dbReference type="NCBI Taxonomy" id="78861"/>
    <lineage>
        <taxon>Eukaryota</taxon>
        <taxon>Fungi</taxon>
        <taxon>Dikarya</taxon>
        <taxon>Ascomycota</taxon>
        <taxon>Pezizomycotina</taxon>
        <taxon>Sordariomycetes</taxon>
        <taxon>Hypocreomycetidae</taxon>
        <taxon>Hypocreales</taxon>
        <taxon>Nectriaceae</taxon>
        <taxon>Fusarium</taxon>
        <taxon>Fusarium fujikuroi species complex</taxon>
    </lineage>
</organism>
<dbReference type="InterPro" id="IPR049326">
    <property type="entry name" value="Rhodopsin_dom_fungi"/>
</dbReference>
<keyword evidence="2 6" id="KW-0812">Transmembrane</keyword>
<evidence type="ECO:0000256" key="4">
    <source>
        <dbReference type="ARBA" id="ARBA00023136"/>
    </source>
</evidence>
<dbReference type="EMBL" id="JAADJF010000159">
    <property type="protein sequence ID" value="KAF4436010.1"/>
    <property type="molecule type" value="Genomic_DNA"/>
</dbReference>
<dbReference type="PANTHER" id="PTHR33048:SF15">
    <property type="entry name" value="INTEGRAL MEMBRANE PROTEIN"/>
    <property type="match status" value="1"/>
</dbReference>
<evidence type="ECO:0000256" key="2">
    <source>
        <dbReference type="ARBA" id="ARBA00022692"/>
    </source>
</evidence>
<dbReference type="OrthoDB" id="3897607at2759"/>
<dbReference type="AlphaFoldDB" id="A0A8H4JPK7"/>
<evidence type="ECO:0000313" key="8">
    <source>
        <dbReference type="EMBL" id="KAF4436010.1"/>
    </source>
</evidence>
<accession>A0A8H4JPK7</accession>
<evidence type="ECO:0000313" key="9">
    <source>
        <dbReference type="Proteomes" id="UP000536711"/>
    </source>
</evidence>
<keyword evidence="9" id="KW-1185">Reference proteome</keyword>
<dbReference type="GO" id="GO:0016020">
    <property type="term" value="C:membrane"/>
    <property type="evidence" value="ECO:0007669"/>
    <property type="project" value="UniProtKB-SubCell"/>
</dbReference>
<comment type="caution">
    <text evidence="8">The sequence shown here is derived from an EMBL/GenBank/DDBJ whole genome shotgun (WGS) entry which is preliminary data.</text>
</comment>
<feature type="transmembrane region" description="Helical" evidence="6">
    <location>
        <begin position="284"/>
        <end position="304"/>
    </location>
</feature>
<keyword evidence="4 6" id="KW-0472">Membrane</keyword>
<proteinExistence type="inferred from homology"/>
<feature type="transmembrane region" description="Helical" evidence="6">
    <location>
        <begin position="206"/>
        <end position="233"/>
    </location>
</feature>
<evidence type="ECO:0000259" key="7">
    <source>
        <dbReference type="Pfam" id="PF20684"/>
    </source>
</evidence>
<feature type="transmembrane region" description="Helical" evidence="6">
    <location>
        <begin position="166"/>
        <end position="186"/>
    </location>
</feature>
<feature type="transmembrane region" description="Helical" evidence="6">
    <location>
        <begin position="132"/>
        <end position="154"/>
    </location>
</feature>
<evidence type="ECO:0000256" key="1">
    <source>
        <dbReference type="ARBA" id="ARBA00004141"/>
    </source>
</evidence>
<comment type="subcellular location">
    <subcellularLocation>
        <location evidence="1">Membrane</location>
        <topology evidence="1">Multi-pass membrane protein</topology>
    </subcellularLocation>
</comment>
<dbReference type="Pfam" id="PF20684">
    <property type="entry name" value="Fung_rhodopsin"/>
    <property type="match status" value="1"/>
</dbReference>
<feature type="domain" description="Rhodopsin" evidence="7">
    <location>
        <begin position="72"/>
        <end position="309"/>
    </location>
</feature>